<dbReference type="Gene3D" id="3.10.410.10">
    <property type="entry name" value="Formyltetrahydrofolate synthetase, domain 3"/>
    <property type="match status" value="1"/>
</dbReference>
<evidence type="ECO:0000313" key="9">
    <source>
        <dbReference type="EMBL" id="SDI53854.1"/>
    </source>
</evidence>
<dbReference type="Gene3D" id="3.30.1510.10">
    <property type="entry name" value="Domain 2, N(10)-formyltetrahydrofolate synthetase"/>
    <property type="match status" value="1"/>
</dbReference>
<dbReference type="EMBL" id="FNDT01000013">
    <property type="protein sequence ID" value="SDI53854.1"/>
    <property type="molecule type" value="Genomic_DNA"/>
</dbReference>
<gene>
    <name evidence="8" type="primary">fhs</name>
    <name evidence="9" type="ORF">SAMN04488693_11397</name>
</gene>
<dbReference type="CDD" id="cd00477">
    <property type="entry name" value="FTHFS"/>
    <property type="match status" value="1"/>
</dbReference>
<dbReference type="AlphaFoldDB" id="A0A1G8LDT6"/>
<proteinExistence type="inferred from homology"/>
<dbReference type="RefSeq" id="WP_090587420.1">
    <property type="nucleotide sequence ID" value="NZ_FNDT01000013.1"/>
</dbReference>
<sequence length="563" mass="59191">MTSIHAPASDLDIAHAARIRPIEEIAASAGIPADALELYGRYKAKIDTSRLPPVPGKAPGKVILVSAMSPTPAGEGKSTCTVGLADSLARAGRNVMVALREPSLGPVMGMKGGATGGGYSQVLPMEDINLHFTGDFHAITSANNTLMALVDNSIYQGNPLNIDPRRITFKRVLDVNDRALREVVIGLGGATQGVPRQDGFDITVASEVMAVFCLATDLADLRRRLALMTVGYTYDRKPVTVADLGVEGALTLLLKDAVKPNLVQTIAGTPALVHGGPFANIAHGCNSVIATQTARSIADLVVTEAGFGADLGAEKFMNIKARSADVAPDAVVLVATIRALKMHGGVAKEDLRRPDVGALERGAVNLRRHVANVKKFGITPVVAVNKFATDTDEELAWLLRWCAGEGVSAAVADIWGEGGGGPGGDELAATVLAALDEPRSFRHLYPLELSVEEKVRTIAQEIYGACDVAFSTPALRRLAEIQANGWDDLPVCMAKTQYSFSDDATRLGAPEGFTLHVRDLIPKTGAGFIVALTGAVMTMPGLPREPGALRMDVDDDGGAVGLF</sequence>
<keyword evidence="4 8" id="KW-0547">Nucleotide-binding</keyword>
<dbReference type="InterPro" id="IPR020628">
    <property type="entry name" value="Formate_THF_ligase_CS"/>
</dbReference>
<accession>A0A1G8LDT6</accession>
<dbReference type="NCBIfam" id="NF010030">
    <property type="entry name" value="PRK13505.1"/>
    <property type="match status" value="1"/>
</dbReference>
<dbReference type="HAMAP" id="MF_01543">
    <property type="entry name" value="FTHFS"/>
    <property type="match status" value="1"/>
</dbReference>
<comment type="catalytic activity">
    <reaction evidence="6 8">
        <text>(6S)-5,6,7,8-tetrahydrofolate + formate + ATP = (6R)-10-formyltetrahydrofolate + ADP + phosphate</text>
        <dbReference type="Rhea" id="RHEA:20221"/>
        <dbReference type="ChEBI" id="CHEBI:15740"/>
        <dbReference type="ChEBI" id="CHEBI:30616"/>
        <dbReference type="ChEBI" id="CHEBI:43474"/>
        <dbReference type="ChEBI" id="CHEBI:57453"/>
        <dbReference type="ChEBI" id="CHEBI:195366"/>
        <dbReference type="ChEBI" id="CHEBI:456216"/>
        <dbReference type="EC" id="6.3.4.3"/>
    </reaction>
</comment>
<dbReference type="GO" id="GO:0004329">
    <property type="term" value="F:formate-tetrahydrofolate ligase activity"/>
    <property type="evidence" value="ECO:0007669"/>
    <property type="project" value="UniProtKB-UniRule"/>
</dbReference>
<dbReference type="STRING" id="335973.SAMN04488693_11397"/>
<evidence type="ECO:0000256" key="8">
    <source>
        <dbReference type="HAMAP-Rule" id="MF_01543"/>
    </source>
</evidence>
<dbReference type="FunFam" id="3.30.1510.10:FF:000001">
    <property type="entry name" value="Formate--tetrahydrofolate ligase"/>
    <property type="match status" value="1"/>
</dbReference>
<comment type="similarity">
    <text evidence="7 8">Belongs to the formate--tetrahydrofolate ligase family.</text>
</comment>
<dbReference type="InterPro" id="IPR027417">
    <property type="entry name" value="P-loop_NTPase"/>
</dbReference>
<evidence type="ECO:0000256" key="5">
    <source>
        <dbReference type="ARBA" id="ARBA00022840"/>
    </source>
</evidence>
<reference evidence="9 10" key="1">
    <citation type="submission" date="2016-10" db="EMBL/GenBank/DDBJ databases">
        <authorList>
            <person name="de Groot N.N."/>
        </authorList>
    </citation>
    <scope>NUCLEOTIDE SEQUENCE [LARGE SCALE GENOMIC DNA]</scope>
    <source>
        <strain evidence="9 10">NP_1H</strain>
    </source>
</reference>
<evidence type="ECO:0000256" key="7">
    <source>
        <dbReference type="ARBA" id="ARBA00061363"/>
    </source>
</evidence>
<dbReference type="Gene3D" id="3.40.50.300">
    <property type="entry name" value="P-loop containing nucleotide triphosphate hydrolases"/>
    <property type="match status" value="1"/>
</dbReference>
<dbReference type="OrthoDB" id="9761733at2"/>
<dbReference type="SUPFAM" id="SSF52540">
    <property type="entry name" value="P-loop containing nucleoside triphosphate hydrolases"/>
    <property type="match status" value="1"/>
</dbReference>
<dbReference type="GO" id="GO:0035999">
    <property type="term" value="P:tetrahydrofolate interconversion"/>
    <property type="evidence" value="ECO:0007669"/>
    <property type="project" value="UniProtKB-UniRule"/>
</dbReference>
<dbReference type="UniPathway" id="UPA00193"/>
<comment type="pathway">
    <text evidence="1 8">One-carbon metabolism; tetrahydrofolate interconversion.</text>
</comment>
<dbReference type="EC" id="6.3.4.3" evidence="8"/>
<evidence type="ECO:0000256" key="3">
    <source>
        <dbReference type="ARBA" id="ARBA00022598"/>
    </source>
</evidence>
<keyword evidence="5 8" id="KW-0067">ATP-binding</keyword>
<organism evidence="9 10">
    <name type="scientific">Arthrobacter subterraneus</name>
    <dbReference type="NCBI Taxonomy" id="335973"/>
    <lineage>
        <taxon>Bacteria</taxon>
        <taxon>Bacillati</taxon>
        <taxon>Actinomycetota</taxon>
        <taxon>Actinomycetes</taxon>
        <taxon>Micrococcales</taxon>
        <taxon>Micrococcaceae</taxon>
        <taxon>Arthrobacter</taxon>
    </lineage>
</organism>
<dbReference type="PROSITE" id="PS00721">
    <property type="entry name" value="FTHFS_1"/>
    <property type="match status" value="1"/>
</dbReference>
<protein>
    <recommendedName>
        <fullName evidence="8">Formate--tetrahydrofolate ligase</fullName>
        <ecNumber evidence="8">6.3.4.3</ecNumber>
    </recommendedName>
    <alternativeName>
        <fullName evidence="8">Formyltetrahydrofolate synthetase</fullName>
        <shortName evidence="8">FHS</shortName>
        <shortName evidence="8">FTHFS</shortName>
    </alternativeName>
</protein>
<evidence type="ECO:0000313" key="10">
    <source>
        <dbReference type="Proteomes" id="UP000199258"/>
    </source>
</evidence>
<feature type="binding site" evidence="8">
    <location>
        <begin position="71"/>
        <end position="78"/>
    </location>
    <ligand>
        <name>ATP</name>
        <dbReference type="ChEBI" id="CHEBI:30616"/>
    </ligand>
</feature>
<keyword evidence="10" id="KW-1185">Reference proteome</keyword>
<evidence type="ECO:0000256" key="4">
    <source>
        <dbReference type="ARBA" id="ARBA00022741"/>
    </source>
</evidence>
<dbReference type="Proteomes" id="UP000199258">
    <property type="component" value="Unassembled WGS sequence"/>
</dbReference>
<keyword evidence="2 8" id="KW-0554">One-carbon metabolism</keyword>
<evidence type="ECO:0000256" key="6">
    <source>
        <dbReference type="ARBA" id="ARBA00049033"/>
    </source>
</evidence>
<dbReference type="Pfam" id="PF01268">
    <property type="entry name" value="FTHFS"/>
    <property type="match status" value="1"/>
</dbReference>
<evidence type="ECO:0000256" key="2">
    <source>
        <dbReference type="ARBA" id="ARBA00022563"/>
    </source>
</evidence>
<name>A0A1G8LDT6_9MICC</name>
<evidence type="ECO:0000256" key="1">
    <source>
        <dbReference type="ARBA" id="ARBA00004777"/>
    </source>
</evidence>
<dbReference type="GO" id="GO:0005524">
    <property type="term" value="F:ATP binding"/>
    <property type="evidence" value="ECO:0007669"/>
    <property type="project" value="UniProtKB-UniRule"/>
</dbReference>
<dbReference type="InterPro" id="IPR000559">
    <property type="entry name" value="Formate_THF_ligase"/>
</dbReference>
<dbReference type="FunFam" id="3.10.410.10:FF:000001">
    <property type="entry name" value="Putative formate--tetrahydrofolate ligase"/>
    <property type="match status" value="1"/>
</dbReference>
<keyword evidence="3 8" id="KW-0436">Ligase</keyword>
<dbReference type="PROSITE" id="PS00722">
    <property type="entry name" value="FTHFS_2"/>
    <property type="match status" value="1"/>
</dbReference>